<dbReference type="PROSITE" id="PS51354">
    <property type="entry name" value="GLUTAREDOXIN_2"/>
    <property type="match status" value="1"/>
</dbReference>
<comment type="similarity">
    <text evidence="1">Belongs to the glutaredoxin family. Monothiol subfamily.</text>
</comment>
<evidence type="ECO:0000256" key="2">
    <source>
        <dbReference type="ARBA" id="ARBA00022714"/>
    </source>
</evidence>
<evidence type="ECO:0000313" key="9">
    <source>
        <dbReference type="EMBL" id="GMH66225.1"/>
    </source>
</evidence>
<evidence type="ECO:0000313" key="10">
    <source>
        <dbReference type="Proteomes" id="UP001165082"/>
    </source>
</evidence>
<dbReference type="InterPro" id="IPR036249">
    <property type="entry name" value="Thioredoxin-like_sf"/>
</dbReference>
<dbReference type="InterPro" id="IPR004480">
    <property type="entry name" value="Monothiol_GRX-rel"/>
</dbReference>
<evidence type="ECO:0000256" key="4">
    <source>
        <dbReference type="ARBA" id="ARBA00023004"/>
    </source>
</evidence>
<dbReference type="NCBIfam" id="TIGR00365">
    <property type="entry name" value="Grx4 family monothiol glutaredoxin"/>
    <property type="match status" value="1"/>
</dbReference>
<name>A0A9W7AA55_9STRA</name>
<dbReference type="PIRSF" id="PIRSF005894">
    <property type="entry name" value="Monothiol_GRX"/>
    <property type="match status" value="1"/>
</dbReference>
<organism evidence="9 10">
    <name type="scientific">Triparma retinervis</name>
    <dbReference type="NCBI Taxonomy" id="2557542"/>
    <lineage>
        <taxon>Eukaryota</taxon>
        <taxon>Sar</taxon>
        <taxon>Stramenopiles</taxon>
        <taxon>Ochrophyta</taxon>
        <taxon>Bolidophyceae</taxon>
        <taxon>Parmales</taxon>
        <taxon>Triparmaceae</taxon>
        <taxon>Triparma</taxon>
    </lineage>
</organism>
<keyword evidence="3 7" id="KW-0479">Metal-binding</keyword>
<dbReference type="InterPro" id="IPR002109">
    <property type="entry name" value="Glutaredoxin"/>
</dbReference>
<dbReference type="SUPFAM" id="SSF52833">
    <property type="entry name" value="Thioredoxin-like"/>
    <property type="match status" value="1"/>
</dbReference>
<reference evidence="9" key="1">
    <citation type="submission" date="2022-07" db="EMBL/GenBank/DDBJ databases">
        <title>Genome analysis of Parmales, a sister group of diatoms, reveals the evolutionary specialization of diatoms from phago-mixotrophs to photoautotrophs.</title>
        <authorList>
            <person name="Ban H."/>
            <person name="Sato S."/>
            <person name="Yoshikawa S."/>
            <person name="Kazumasa Y."/>
            <person name="Nakamura Y."/>
            <person name="Ichinomiya M."/>
            <person name="Saitoh K."/>
            <person name="Sato N."/>
            <person name="Blanc-Mathieu R."/>
            <person name="Endo H."/>
            <person name="Kuwata A."/>
            <person name="Ogata H."/>
        </authorList>
    </citation>
    <scope>NUCLEOTIDE SEQUENCE</scope>
</reference>
<protein>
    <recommendedName>
        <fullName evidence="8">Glutaredoxin domain-containing protein</fullName>
    </recommendedName>
</protein>
<dbReference type="Gene3D" id="3.40.30.10">
    <property type="entry name" value="Glutaredoxin"/>
    <property type="match status" value="1"/>
</dbReference>
<gene>
    <name evidence="9" type="ORF">TrRE_jg1578</name>
</gene>
<feature type="domain" description="Glutaredoxin" evidence="8">
    <location>
        <begin position="28"/>
        <end position="92"/>
    </location>
</feature>
<dbReference type="InterPro" id="IPR033658">
    <property type="entry name" value="GRX_PICOT-like"/>
</dbReference>
<proteinExistence type="inferred from homology"/>
<dbReference type="AlphaFoldDB" id="A0A9W7AA55"/>
<dbReference type="GO" id="GO:0046872">
    <property type="term" value="F:metal ion binding"/>
    <property type="evidence" value="ECO:0007669"/>
    <property type="project" value="UniProtKB-KW"/>
</dbReference>
<accession>A0A9W7AA55</accession>
<keyword evidence="2 7" id="KW-0001">2Fe-2S</keyword>
<dbReference type="EMBL" id="BRXZ01001239">
    <property type="protein sequence ID" value="GMH66225.1"/>
    <property type="molecule type" value="Genomic_DNA"/>
</dbReference>
<feature type="binding site" evidence="7">
    <location>
        <position position="41"/>
    </location>
    <ligand>
        <name>[2Fe-2S] cluster</name>
        <dbReference type="ChEBI" id="CHEBI:190135"/>
        <note>ligand shared between dimeric partners</note>
    </ligand>
</feature>
<dbReference type="GO" id="GO:0051537">
    <property type="term" value="F:2 iron, 2 sulfur cluster binding"/>
    <property type="evidence" value="ECO:0007669"/>
    <property type="project" value="UniProtKB-KW"/>
</dbReference>
<dbReference type="PANTHER" id="PTHR10293:SF16">
    <property type="entry name" value="GLUTAREDOXIN-RELATED PROTEIN 5, MITOCHONDRIAL"/>
    <property type="match status" value="1"/>
</dbReference>
<dbReference type="OrthoDB" id="415696at2759"/>
<keyword evidence="5 7" id="KW-0411">Iron-sulfur</keyword>
<keyword evidence="10" id="KW-1185">Reference proteome</keyword>
<dbReference type="GO" id="GO:0005759">
    <property type="term" value="C:mitochondrial matrix"/>
    <property type="evidence" value="ECO:0007669"/>
    <property type="project" value="TreeGrafter"/>
</dbReference>
<evidence type="ECO:0000259" key="8">
    <source>
        <dbReference type="Pfam" id="PF00462"/>
    </source>
</evidence>
<evidence type="ECO:0000256" key="3">
    <source>
        <dbReference type="ARBA" id="ARBA00022723"/>
    </source>
</evidence>
<dbReference type="Pfam" id="PF00462">
    <property type="entry name" value="Glutaredoxin"/>
    <property type="match status" value="1"/>
</dbReference>
<dbReference type="Proteomes" id="UP001165082">
    <property type="component" value="Unassembled WGS sequence"/>
</dbReference>
<keyword evidence="4 7" id="KW-0408">Iron</keyword>
<evidence type="ECO:0000256" key="5">
    <source>
        <dbReference type="ARBA" id="ARBA00023014"/>
    </source>
</evidence>
<dbReference type="InterPro" id="IPR014434">
    <property type="entry name" value="Monothiol_GRX"/>
</dbReference>
<evidence type="ECO:0000256" key="7">
    <source>
        <dbReference type="PIRSR" id="PIRSR005894-2"/>
    </source>
</evidence>
<feature type="non-terminal residue" evidence="9">
    <location>
        <position position="1"/>
    </location>
</feature>
<dbReference type="GO" id="GO:0015036">
    <property type="term" value="F:disulfide oxidoreductase activity"/>
    <property type="evidence" value="ECO:0007669"/>
    <property type="project" value="InterPro"/>
</dbReference>
<dbReference type="FunFam" id="3.40.30.10:FF:000005">
    <property type="entry name" value="Glutaredoxin 5"/>
    <property type="match status" value="1"/>
</dbReference>
<keyword evidence="6" id="KW-0676">Redox-active center</keyword>
<dbReference type="PANTHER" id="PTHR10293">
    <property type="entry name" value="GLUTAREDOXIN FAMILY MEMBER"/>
    <property type="match status" value="1"/>
</dbReference>
<dbReference type="CDD" id="cd03028">
    <property type="entry name" value="GRX_PICOT_like"/>
    <property type="match status" value="1"/>
</dbReference>
<comment type="caution">
    <text evidence="9">The sequence shown here is derived from an EMBL/GenBank/DDBJ whole genome shotgun (WGS) entry which is preliminary data.</text>
</comment>
<evidence type="ECO:0000256" key="1">
    <source>
        <dbReference type="ARBA" id="ARBA00009630"/>
    </source>
</evidence>
<sequence length="119" mass="12983">FGSVKKSVPSGNAKALELIDSHVKSNPVMLYMKGSPGSPQCGFSARVVGILQSNGASFSSVNVLEYPEIREGVKEYGEWPTIPQLYVKGEFVGGCDIVEQMDEDGELEELLKDVEKKEE</sequence>
<evidence type="ECO:0000256" key="6">
    <source>
        <dbReference type="ARBA" id="ARBA00023284"/>
    </source>
</evidence>